<dbReference type="Proteomes" id="UP001139648">
    <property type="component" value="Unassembled WGS sequence"/>
</dbReference>
<dbReference type="RefSeq" id="WP_253740074.1">
    <property type="nucleotide sequence ID" value="NZ_BAABKA010000077.1"/>
</dbReference>
<accession>A0A9X2JY84</accession>
<keyword evidence="2" id="KW-1185">Reference proteome</keyword>
<gene>
    <name evidence="1" type="ORF">HD597_000548</name>
</gene>
<protein>
    <submittedName>
        <fullName evidence="1">Uncharacterized protein</fullName>
    </submittedName>
</protein>
<proteinExistence type="predicted"/>
<name>A0A9X2JY84_9ACTN</name>
<dbReference type="AlphaFoldDB" id="A0A9X2JY84"/>
<reference evidence="1" key="1">
    <citation type="submission" date="2022-06" db="EMBL/GenBank/DDBJ databases">
        <title>Sequencing the genomes of 1000 actinobacteria strains.</title>
        <authorList>
            <person name="Klenk H.-P."/>
        </authorList>
    </citation>
    <scope>NUCLEOTIDE SEQUENCE</scope>
    <source>
        <strain evidence="1">DSM 46694</strain>
    </source>
</reference>
<comment type="caution">
    <text evidence="1">The sequence shown here is derived from an EMBL/GenBank/DDBJ whole genome shotgun (WGS) entry which is preliminary data.</text>
</comment>
<evidence type="ECO:0000313" key="1">
    <source>
        <dbReference type="EMBL" id="MCP2353528.1"/>
    </source>
</evidence>
<evidence type="ECO:0000313" key="2">
    <source>
        <dbReference type="Proteomes" id="UP001139648"/>
    </source>
</evidence>
<organism evidence="1 2">
    <name type="scientific">Nonomuraea thailandensis</name>
    <dbReference type="NCBI Taxonomy" id="1188745"/>
    <lineage>
        <taxon>Bacteria</taxon>
        <taxon>Bacillati</taxon>
        <taxon>Actinomycetota</taxon>
        <taxon>Actinomycetes</taxon>
        <taxon>Streptosporangiales</taxon>
        <taxon>Streptosporangiaceae</taxon>
        <taxon>Nonomuraea</taxon>
    </lineage>
</organism>
<sequence>MGITSELIVASDRPAAAREHEPGQHVGLELNQLFRADLSPFLIATMSSAIRTASSRPEVCQQLLPPTTSVAHAFNVKMTGSG</sequence>
<dbReference type="EMBL" id="JAMZEB010000001">
    <property type="protein sequence ID" value="MCP2353528.1"/>
    <property type="molecule type" value="Genomic_DNA"/>
</dbReference>